<evidence type="ECO:0000313" key="9">
    <source>
        <dbReference type="WBParaSite" id="ACRNAN_scaffold3856.g32060.t1"/>
    </source>
</evidence>
<reference evidence="9" key="1">
    <citation type="submission" date="2022-11" db="UniProtKB">
        <authorList>
            <consortium name="WormBaseParasite"/>
        </authorList>
    </citation>
    <scope>IDENTIFICATION</scope>
</reference>
<comment type="cofactor">
    <cofactor evidence="1">
        <name>Mg(2+)</name>
        <dbReference type="ChEBI" id="CHEBI:18420"/>
    </cofactor>
</comment>
<dbReference type="AlphaFoldDB" id="A0A914DTG7"/>
<evidence type="ECO:0000256" key="5">
    <source>
        <dbReference type="ARBA" id="ARBA00022839"/>
    </source>
</evidence>
<dbReference type="Proteomes" id="UP000887540">
    <property type="component" value="Unplaced"/>
</dbReference>
<sequence length="575" mass="66428">MKIETLVFFDVETIGMRDGPFINSNHPPTIFRASLHALKEKGLQKAPYIAELAFVAVRCQPYFEIASKQMQKILRFQLEEKLETGNIYVSCNPEIQVRLTPKVFSCMLQPFGISQARWDGFNDDRLRVKRHLGKVLFSKEELNSWNTLEEEWPRIHEFLKSLPGPVCILAHNGFQHDFPLLANEFIRNKIDYAGFSNETYFVDTLRMLDTLECLRFEQAASTLKIDLKQAHEEHKQNPLEAILDKFYQANPGNSNEVFTTLKNFILAQKWSEGGKLRFVEAISYTAYRQAWKAEKKTDQNNPIEMNIRQQWSRSGVFGLPYLYKKFIGGNQQHRAQADCEALLKVCLVFGEEFLQYINNNKNRVTWKDLNRGIQDSDSQSMVDLYADQDDSLCKPFFIESQKIGENFDEENDQDIDLRLSDSLKALEKSHSERKVSRTSSDLFENSQEKDIKDDQWLGKPKNESESGAIEPIPSTSKANIEPGTPKMMTCHQEILECDLDSQKRFVQTPKKSPQKRPIEEIFCVESEDSSLENDVKRVKNRHPTEAEVVEILEIDSSDDVQIVSFGPELQDLQKR</sequence>
<keyword evidence="2" id="KW-0540">Nuclease</keyword>
<organism evidence="8 9">
    <name type="scientific">Acrobeloides nanus</name>
    <dbReference type="NCBI Taxonomy" id="290746"/>
    <lineage>
        <taxon>Eukaryota</taxon>
        <taxon>Metazoa</taxon>
        <taxon>Ecdysozoa</taxon>
        <taxon>Nematoda</taxon>
        <taxon>Chromadorea</taxon>
        <taxon>Rhabditida</taxon>
        <taxon>Tylenchina</taxon>
        <taxon>Cephalobomorpha</taxon>
        <taxon>Cephaloboidea</taxon>
        <taxon>Cephalobidae</taxon>
        <taxon>Acrobeloides</taxon>
    </lineage>
</organism>
<evidence type="ECO:0000256" key="7">
    <source>
        <dbReference type="SAM" id="MobiDB-lite"/>
    </source>
</evidence>
<dbReference type="GO" id="GO:0005737">
    <property type="term" value="C:cytoplasm"/>
    <property type="evidence" value="ECO:0007669"/>
    <property type="project" value="TreeGrafter"/>
</dbReference>
<dbReference type="InterPro" id="IPR036397">
    <property type="entry name" value="RNaseH_sf"/>
</dbReference>
<accession>A0A914DTG7</accession>
<dbReference type="WBParaSite" id="ACRNAN_scaffold3856.g32060.t1">
    <property type="protein sequence ID" value="ACRNAN_scaffold3856.g32060.t1"/>
    <property type="gene ID" value="ACRNAN_scaffold3856.g32060"/>
</dbReference>
<keyword evidence="6" id="KW-0460">Magnesium</keyword>
<proteinExistence type="predicted"/>
<dbReference type="GO" id="GO:0046872">
    <property type="term" value="F:metal ion binding"/>
    <property type="evidence" value="ECO:0007669"/>
    <property type="project" value="UniProtKB-KW"/>
</dbReference>
<dbReference type="SUPFAM" id="SSF53098">
    <property type="entry name" value="Ribonuclease H-like"/>
    <property type="match status" value="1"/>
</dbReference>
<name>A0A914DTG7_9BILA</name>
<evidence type="ECO:0000256" key="6">
    <source>
        <dbReference type="ARBA" id="ARBA00022842"/>
    </source>
</evidence>
<keyword evidence="5" id="KW-0269">Exonuclease</keyword>
<keyword evidence="4" id="KW-0378">Hydrolase</keyword>
<protein>
    <submittedName>
        <fullName evidence="9">Uncharacterized protein</fullName>
    </submittedName>
</protein>
<feature type="compositionally biased region" description="Basic and acidic residues" evidence="7">
    <location>
        <begin position="446"/>
        <end position="464"/>
    </location>
</feature>
<dbReference type="GO" id="GO:0003676">
    <property type="term" value="F:nucleic acid binding"/>
    <property type="evidence" value="ECO:0007669"/>
    <property type="project" value="InterPro"/>
</dbReference>
<dbReference type="Gene3D" id="3.30.420.10">
    <property type="entry name" value="Ribonuclease H-like superfamily/Ribonuclease H"/>
    <property type="match status" value="1"/>
</dbReference>
<dbReference type="InterPro" id="IPR040393">
    <property type="entry name" value="TREX1/2"/>
</dbReference>
<dbReference type="GO" id="GO:0008296">
    <property type="term" value="F:3'-5'-DNA exonuclease activity"/>
    <property type="evidence" value="ECO:0007669"/>
    <property type="project" value="TreeGrafter"/>
</dbReference>
<evidence type="ECO:0000256" key="4">
    <source>
        <dbReference type="ARBA" id="ARBA00022801"/>
    </source>
</evidence>
<dbReference type="PANTHER" id="PTHR13058">
    <property type="entry name" value="THREE PRIME REPAIR EXONUCLEASE 1, 2"/>
    <property type="match status" value="1"/>
</dbReference>
<keyword evidence="8" id="KW-1185">Reference proteome</keyword>
<evidence type="ECO:0000256" key="2">
    <source>
        <dbReference type="ARBA" id="ARBA00022722"/>
    </source>
</evidence>
<feature type="region of interest" description="Disordered" evidence="7">
    <location>
        <begin position="428"/>
        <end position="485"/>
    </location>
</feature>
<evidence type="ECO:0000256" key="1">
    <source>
        <dbReference type="ARBA" id="ARBA00001946"/>
    </source>
</evidence>
<evidence type="ECO:0000313" key="8">
    <source>
        <dbReference type="Proteomes" id="UP000887540"/>
    </source>
</evidence>
<keyword evidence="3" id="KW-0479">Metal-binding</keyword>
<dbReference type="GO" id="GO:0006308">
    <property type="term" value="P:DNA catabolic process"/>
    <property type="evidence" value="ECO:0007669"/>
    <property type="project" value="TreeGrafter"/>
</dbReference>
<dbReference type="InterPro" id="IPR012337">
    <property type="entry name" value="RNaseH-like_sf"/>
</dbReference>
<dbReference type="PANTHER" id="PTHR13058:SF19">
    <property type="entry name" value="LD40940P"/>
    <property type="match status" value="1"/>
</dbReference>
<evidence type="ECO:0000256" key="3">
    <source>
        <dbReference type="ARBA" id="ARBA00022723"/>
    </source>
</evidence>